<name>A0AAD0SSZ5_9BACT</name>
<evidence type="ECO:0000313" key="1">
    <source>
        <dbReference type="EMBL" id="AXX91031.1"/>
    </source>
</evidence>
<dbReference type="KEGG" id="asui:ASUIS_2623"/>
<keyword evidence="2" id="KW-1185">Reference proteome</keyword>
<sequence length="129" mass="15855">MKILKIFLILSSLYLFLNADDDHKKYKHSYKNLDFLHLNPTQMEKIKTILIDFKKEYKTFYEYKENQEDLLEDLMEDKNFDEKQYLKIISDIKIKAAILEVERLKKIHAILDEKQREEFAEYLEEWEIE</sequence>
<dbReference type="EMBL" id="CP032100">
    <property type="protein sequence ID" value="AXX91031.1"/>
    <property type="molecule type" value="Genomic_DNA"/>
</dbReference>
<dbReference type="Gene3D" id="1.20.120.1490">
    <property type="match status" value="1"/>
</dbReference>
<organism evidence="1 2">
    <name type="scientific">Arcobacter suis CECT 7833</name>
    <dbReference type="NCBI Taxonomy" id="663365"/>
    <lineage>
        <taxon>Bacteria</taxon>
        <taxon>Pseudomonadati</taxon>
        <taxon>Campylobacterota</taxon>
        <taxon>Epsilonproteobacteria</taxon>
        <taxon>Campylobacterales</taxon>
        <taxon>Arcobacteraceae</taxon>
        <taxon>Arcobacter</taxon>
    </lineage>
</organism>
<dbReference type="RefSeq" id="WP_118887589.1">
    <property type="nucleotide sequence ID" value="NZ_CP032100.1"/>
</dbReference>
<evidence type="ECO:0000313" key="2">
    <source>
        <dbReference type="Proteomes" id="UP000263040"/>
    </source>
</evidence>
<dbReference type="AlphaFoldDB" id="A0AAD0SSZ5"/>
<proteinExistence type="predicted"/>
<reference evidence="1 2" key="1">
    <citation type="submission" date="2018-08" db="EMBL/GenBank/DDBJ databases">
        <title>Complete genome of the Arcobacter suis type strain LMG 26152.</title>
        <authorList>
            <person name="Miller W.G."/>
            <person name="Yee E."/>
            <person name="Bono J.L."/>
        </authorList>
    </citation>
    <scope>NUCLEOTIDE SEQUENCE [LARGE SCALE GENOMIC DNA]</scope>
    <source>
        <strain evidence="1 2">CECT 7833</strain>
    </source>
</reference>
<dbReference type="Proteomes" id="UP000263040">
    <property type="component" value="Chromosome"/>
</dbReference>
<protein>
    <submittedName>
        <fullName evidence="1">Uncharacterized protein</fullName>
    </submittedName>
</protein>
<accession>A0AAD0SSZ5</accession>
<gene>
    <name evidence="1" type="ORF">ASUIS_2623</name>
</gene>